<dbReference type="SUPFAM" id="SSF53300">
    <property type="entry name" value="vWA-like"/>
    <property type="match status" value="1"/>
</dbReference>
<keyword evidence="1" id="KW-1133">Transmembrane helix</keyword>
<dbReference type="InterPro" id="IPR002035">
    <property type="entry name" value="VWF_A"/>
</dbReference>
<dbReference type="PROSITE" id="PS50234">
    <property type="entry name" value="VWFA"/>
    <property type="match status" value="1"/>
</dbReference>
<name>A0A557RPY3_9RHOO</name>
<sequence length="712" mass="76327">MTPAPLGLRDRAREVAELLARLLLMFITGLGVSLALGAVVLLLAGPAQAASREDGSVQQGTLLFRGADGGDPVAAPLLHTDVTLRVSGPIVRAKVVQRFRNPADDWREGTYVFPLPENAAVDRMRIQVADRVIEGEIQARAQAQATYEKAKAEGKATALVSQERPNIFTTRVANIGPRDEIRVEIEYQHTLDYAVAEGVGRYSLRFPMVVAPRYIPGKVIADEESGATTGTDVVPDAAAILPPMMLPDEAGPIINPVSLNVYLDAGVPIASVDSPFHRVRVDTLKPSVRRIRLSEGRTPANRDFVLNWTLAAGTAPSATLFVEPGKDRDHALLMLVPPAPSAVGKRLPREVVYIIDTSGSMEGESIVQAREALAMALARLDAEDRFNVIEFNSTASALYTSAQPASRANVDHAVRWVQRLRANGGTEMAGALALALDGGRNADRVRQIVFLTDGAVGNEAQLFGMIQQRLGDSRLFTVGIGSAPNSHFMRKAAQAGRGTFTYIGKIEEVRARMSELFTKLESPVVKGLTITWPSGARADASPDPLPDLYLGEPVVVAAAIDRTVGGEVRLSGDAGDIRWTSSLALGDANPGEGMGVLWARQKIDHWMDTLADGADEAVVRKQVLALALEFQLVSKFTSFVAVDKTPARSADARLQSGAVPGHFPAGWSPSGVVGELPQGATDARWHLLLGLMALAAFFLTRTPRVRQLSMKG</sequence>
<dbReference type="Pfam" id="PF13768">
    <property type="entry name" value="VWA_3"/>
    <property type="match status" value="1"/>
</dbReference>
<dbReference type="PANTHER" id="PTHR45737">
    <property type="entry name" value="VON WILLEBRAND FACTOR A DOMAIN-CONTAINING PROTEIN 5A"/>
    <property type="match status" value="1"/>
</dbReference>
<dbReference type="SMART" id="SM00609">
    <property type="entry name" value="VIT"/>
    <property type="match status" value="1"/>
</dbReference>
<evidence type="ECO:0000259" key="3">
    <source>
        <dbReference type="PROSITE" id="PS51468"/>
    </source>
</evidence>
<organism evidence="4 5">
    <name type="scientific">Denitromonas halophila</name>
    <dbReference type="NCBI Taxonomy" id="1629404"/>
    <lineage>
        <taxon>Bacteria</taxon>
        <taxon>Pseudomonadati</taxon>
        <taxon>Pseudomonadota</taxon>
        <taxon>Betaproteobacteria</taxon>
        <taxon>Rhodocyclales</taxon>
        <taxon>Zoogloeaceae</taxon>
        <taxon>Denitromonas</taxon>
    </lineage>
</organism>
<feature type="domain" description="VIT" evidence="3">
    <location>
        <begin position="61"/>
        <end position="189"/>
    </location>
</feature>
<evidence type="ECO:0000313" key="4">
    <source>
        <dbReference type="EMBL" id="TVO79291.1"/>
    </source>
</evidence>
<keyword evidence="1" id="KW-0812">Transmembrane</keyword>
<dbReference type="AlphaFoldDB" id="A0A557RPY3"/>
<proteinExistence type="predicted"/>
<evidence type="ECO:0000313" key="5">
    <source>
        <dbReference type="Proteomes" id="UP000318349"/>
    </source>
</evidence>
<comment type="caution">
    <text evidence="4">The sequence shown here is derived from an EMBL/GenBank/DDBJ whole genome shotgun (WGS) entry which is preliminary data.</text>
</comment>
<dbReference type="InterPro" id="IPR013694">
    <property type="entry name" value="VIT"/>
</dbReference>
<dbReference type="NCBIfam" id="TIGR03788">
    <property type="entry name" value="marine_srt_targ"/>
    <property type="match status" value="1"/>
</dbReference>
<dbReference type="PROSITE" id="PS51468">
    <property type="entry name" value="VIT"/>
    <property type="match status" value="1"/>
</dbReference>
<feature type="domain" description="VWFA" evidence="2">
    <location>
        <begin position="350"/>
        <end position="520"/>
    </location>
</feature>
<evidence type="ECO:0000259" key="2">
    <source>
        <dbReference type="PROSITE" id="PS50234"/>
    </source>
</evidence>
<feature type="transmembrane region" description="Helical" evidence="1">
    <location>
        <begin position="18"/>
        <end position="44"/>
    </location>
</feature>
<dbReference type="SMART" id="SM00327">
    <property type="entry name" value="VWA"/>
    <property type="match status" value="1"/>
</dbReference>
<dbReference type="EMBL" id="VMNI01000003">
    <property type="protein sequence ID" value="TVO79291.1"/>
    <property type="molecule type" value="Genomic_DNA"/>
</dbReference>
<accession>A0A557RPY3</accession>
<dbReference type="Gene3D" id="3.40.50.410">
    <property type="entry name" value="von Willebrand factor, type A domain"/>
    <property type="match status" value="1"/>
</dbReference>
<reference evidence="4 5" key="1">
    <citation type="submission" date="2019-07" db="EMBL/GenBank/DDBJ databases">
        <title>The pathways for chlorine oxyanion respiration interact through the shared metabolite chlorate.</title>
        <authorList>
            <person name="Barnum T.P."/>
            <person name="Cheng Y."/>
            <person name="Hill K.A."/>
            <person name="Lucas L.N."/>
            <person name="Carlson H.K."/>
            <person name="Coates J.D."/>
        </authorList>
    </citation>
    <scope>NUCLEOTIDE SEQUENCE [LARGE SCALE GENOMIC DNA]</scope>
    <source>
        <strain evidence="4 5">SFB-1</strain>
    </source>
</reference>
<dbReference type="PANTHER" id="PTHR45737:SF6">
    <property type="entry name" value="VON WILLEBRAND FACTOR A DOMAIN-CONTAINING PROTEIN 5A"/>
    <property type="match status" value="1"/>
</dbReference>
<evidence type="ECO:0000256" key="1">
    <source>
        <dbReference type="SAM" id="Phobius"/>
    </source>
</evidence>
<dbReference type="Proteomes" id="UP000318349">
    <property type="component" value="Unassembled WGS sequence"/>
</dbReference>
<protein>
    <submittedName>
        <fullName evidence="4">Marine proteobacterial sortase target protein</fullName>
    </submittedName>
</protein>
<dbReference type="Pfam" id="PF08487">
    <property type="entry name" value="VIT"/>
    <property type="match status" value="1"/>
</dbReference>
<gene>
    <name evidence="4" type="ORF">FHP89_03650</name>
</gene>
<dbReference type="InterPro" id="IPR022440">
    <property type="entry name" value="CHP03788"/>
</dbReference>
<dbReference type="InterPro" id="IPR036465">
    <property type="entry name" value="vWFA_dom_sf"/>
</dbReference>
<keyword evidence="1" id="KW-0472">Membrane</keyword>